<evidence type="ECO:0000256" key="3">
    <source>
        <dbReference type="ARBA" id="ARBA00022737"/>
    </source>
</evidence>
<keyword evidence="3" id="KW-0677">Repeat</keyword>
<evidence type="ECO:0000256" key="4">
    <source>
        <dbReference type="ARBA" id="ARBA00022763"/>
    </source>
</evidence>
<dbReference type="SMART" id="SM00184">
    <property type="entry name" value="RING"/>
    <property type="match status" value="1"/>
</dbReference>
<dbReference type="SUPFAM" id="SSF57850">
    <property type="entry name" value="RING/U-box"/>
    <property type="match status" value="1"/>
</dbReference>
<keyword evidence="7" id="KW-0234">DNA repair</keyword>
<organism evidence="12 13">
    <name type="scientific">Actinia tenebrosa</name>
    <name type="common">Australian red waratah sea anemone</name>
    <dbReference type="NCBI Taxonomy" id="6105"/>
    <lineage>
        <taxon>Eukaryota</taxon>
        <taxon>Metazoa</taxon>
        <taxon>Cnidaria</taxon>
        <taxon>Anthozoa</taxon>
        <taxon>Hexacorallia</taxon>
        <taxon>Actiniaria</taxon>
        <taxon>Actiniidae</taxon>
        <taxon>Actinia</taxon>
    </lineage>
</organism>
<evidence type="ECO:0000259" key="11">
    <source>
        <dbReference type="PROSITE" id="PS50089"/>
    </source>
</evidence>
<keyword evidence="8" id="KW-0539">Nucleus</keyword>
<comment type="subcellular location">
    <subcellularLocation>
        <location evidence="1">Nucleus</location>
    </subcellularLocation>
</comment>
<evidence type="ECO:0000256" key="6">
    <source>
        <dbReference type="ARBA" id="ARBA00022833"/>
    </source>
</evidence>
<dbReference type="GO" id="GO:0045944">
    <property type="term" value="P:positive regulation of transcription by RNA polymerase II"/>
    <property type="evidence" value="ECO:0007669"/>
    <property type="project" value="TreeGrafter"/>
</dbReference>
<evidence type="ECO:0000256" key="9">
    <source>
        <dbReference type="ARBA" id="ARBA00023306"/>
    </source>
</evidence>
<dbReference type="Proteomes" id="UP000515163">
    <property type="component" value="Unplaced"/>
</dbReference>
<dbReference type="GO" id="GO:0070531">
    <property type="term" value="C:BRCA1-A complex"/>
    <property type="evidence" value="ECO:0007669"/>
    <property type="project" value="TreeGrafter"/>
</dbReference>
<keyword evidence="12" id="KW-1185">Reference proteome</keyword>
<keyword evidence="9" id="KW-0131">Cell cycle</keyword>
<dbReference type="KEGG" id="aten:116288629"/>
<dbReference type="InterPro" id="IPR018957">
    <property type="entry name" value="Znf_C3HC4_RING-type"/>
</dbReference>
<dbReference type="GO" id="GO:0008270">
    <property type="term" value="F:zinc ion binding"/>
    <property type="evidence" value="ECO:0007669"/>
    <property type="project" value="UniProtKB-KW"/>
</dbReference>
<feature type="domain" description="RING-type" evidence="11">
    <location>
        <begin position="26"/>
        <end position="71"/>
    </location>
</feature>
<dbReference type="InterPro" id="IPR001841">
    <property type="entry name" value="Znf_RING"/>
</dbReference>
<dbReference type="AlphaFoldDB" id="A0A6P8HFD9"/>
<dbReference type="GeneID" id="116288629"/>
<sequence length="111" mass="12642">MSIEKTKQDVNSINKSVMEIQKHLECSICLEMLSNPYSTKCNHQFCWECINNFIQRCGKKSTNKWFCPLCKSSVSRRSLTANPKLAEIINAVHGLKNAIVADTECTQDDTR</sequence>
<gene>
    <name evidence="13" type="primary">LOC116288629</name>
</gene>
<dbReference type="InterPro" id="IPR013083">
    <property type="entry name" value="Znf_RING/FYVE/PHD"/>
</dbReference>
<evidence type="ECO:0000256" key="2">
    <source>
        <dbReference type="ARBA" id="ARBA00022723"/>
    </source>
</evidence>
<dbReference type="InterPro" id="IPR031099">
    <property type="entry name" value="BRCA1-associated"/>
</dbReference>
<name>A0A6P8HFD9_ACTTE</name>
<dbReference type="PROSITE" id="PS50089">
    <property type="entry name" value="ZF_RING_2"/>
    <property type="match status" value="1"/>
</dbReference>
<keyword evidence="4" id="KW-0227">DNA damage</keyword>
<dbReference type="PROSITE" id="PS00518">
    <property type="entry name" value="ZF_RING_1"/>
    <property type="match status" value="1"/>
</dbReference>
<evidence type="ECO:0000313" key="13">
    <source>
        <dbReference type="RefSeq" id="XP_031551312.1"/>
    </source>
</evidence>
<dbReference type="GO" id="GO:0031436">
    <property type="term" value="C:BRCA1-BARD1 complex"/>
    <property type="evidence" value="ECO:0007669"/>
    <property type="project" value="TreeGrafter"/>
</dbReference>
<evidence type="ECO:0000256" key="7">
    <source>
        <dbReference type="ARBA" id="ARBA00023204"/>
    </source>
</evidence>
<dbReference type="RefSeq" id="XP_031551312.1">
    <property type="nucleotide sequence ID" value="XM_031695452.1"/>
</dbReference>
<accession>A0A6P8HFD9</accession>
<keyword evidence="5 10" id="KW-0863">Zinc-finger</keyword>
<dbReference type="PANTHER" id="PTHR13763">
    <property type="entry name" value="BREAST CANCER TYPE 1 SUSCEPTIBILITY PROTEIN BRCA1"/>
    <property type="match status" value="1"/>
</dbReference>
<proteinExistence type="predicted"/>
<evidence type="ECO:0000256" key="5">
    <source>
        <dbReference type="ARBA" id="ARBA00022771"/>
    </source>
</evidence>
<evidence type="ECO:0000256" key="8">
    <source>
        <dbReference type="ARBA" id="ARBA00023242"/>
    </source>
</evidence>
<dbReference type="GO" id="GO:0004842">
    <property type="term" value="F:ubiquitin-protein transferase activity"/>
    <property type="evidence" value="ECO:0007669"/>
    <property type="project" value="TreeGrafter"/>
</dbReference>
<dbReference type="InParanoid" id="A0A6P8HFD9"/>
<dbReference type="GO" id="GO:0000724">
    <property type="term" value="P:double-strand break repair via homologous recombination"/>
    <property type="evidence" value="ECO:0007669"/>
    <property type="project" value="TreeGrafter"/>
</dbReference>
<dbReference type="PANTHER" id="PTHR13763:SF0">
    <property type="entry name" value="BREAST CANCER TYPE 1 SUSCEPTIBILITY PROTEIN"/>
    <property type="match status" value="1"/>
</dbReference>
<evidence type="ECO:0000313" key="12">
    <source>
        <dbReference type="Proteomes" id="UP000515163"/>
    </source>
</evidence>
<protein>
    <submittedName>
        <fullName evidence="13">E3 ubiquitin-protein ligase TRIM31-like</fullName>
    </submittedName>
</protein>
<evidence type="ECO:0000256" key="1">
    <source>
        <dbReference type="ARBA" id="ARBA00004123"/>
    </source>
</evidence>
<keyword evidence="2" id="KW-0479">Metal-binding</keyword>
<dbReference type="OrthoDB" id="6105938at2759"/>
<reference evidence="13" key="1">
    <citation type="submission" date="2025-08" db="UniProtKB">
        <authorList>
            <consortium name="RefSeq"/>
        </authorList>
    </citation>
    <scope>IDENTIFICATION</scope>
    <source>
        <tissue evidence="13">Tentacle</tissue>
    </source>
</reference>
<dbReference type="InterPro" id="IPR017907">
    <property type="entry name" value="Znf_RING_CS"/>
</dbReference>
<dbReference type="Pfam" id="PF00097">
    <property type="entry name" value="zf-C3HC4"/>
    <property type="match status" value="1"/>
</dbReference>
<keyword evidence="6" id="KW-0862">Zinc</keyword>
<evidence type="ECO:0000256" key="10">
    <source>
        <dbReference type="PROSITE-ProRule" id="PRU00175"/>
    </source>
</evidence>
<dbReference type="Gene3D" id="3.30.40.10">
    <property type="entry name" value="Zinc/RING finger domain, C3HC4 (zinc finger)"/>
    <property type="match status" value="1"/>
</dbReference>